<evidence type="ECO:0000256" key="14">
    <source>
        <dbReference type="ARBA" id="ARBA00023157"/>
    </source>
</evidence>
<evidence type="ECO:0000256" key="15">
    <source>
        <dbReference type="ARBA" id="ARBA00023180"/>
    </source>
</evidence>
<keyword evidence="6 19" id="KW-0732">Signal</keyword>
<evidence type="ECO:0000256" key="12">
    <source>
        <dbReference type="ARBA" id="ARBA00022989"/>
    </source>
</evidence>
<evidence type="ECO:0000256" key="6">
    <source>
        <dbReference type="ARBA" id="ARBA00022729"/>
    </source>
</evidence>
<feature type="binding site" evidence="16">
    <location>
        <position position="375"/>
    </location>
    <ligand>
        <name>ATP</name>
        <dbReference type="ChEBI" id="CHEBI:30616"/>
    </ligand>
</feature>
<keyword evidence="3" id="KW-0597">Phosphoprotein</keyword>
<dbReference type="AlphaFoldDB" id="A0AAD8W1L6"/>
<dbReference type="SMART" id="SM00220">
    <property type="entry name" value="S_TKc"/>
    <property type="match status" value="1"/>
</dbReference>
<keyword evidence="15" id="KW-0325">Glycoprotein</keyword>
<keyword evidence="7" id="KW-0677">Repeat</keyword>
<dbReference type="EMBL" id="JAUUTY010000005">
    <property type="protein sequence ID" value="KAK1629478.1"/>
    <property type="molecule type" value="Genomic_DNA"/>
</dbReference>
<evidence type="ECO:0000256" key="8">
    <source>
        <dbReference type="ARBA" id="ARBA00022741"/>
    </source>
</evidence>
<dbReference type="InterPro" id="IPR017441">
    <property type="entry name" value="Protein_kinase_ATP_BS"/>
</dbReference>
<dbReference type="InterPro" id="IPR000719">
    <property type="entry name" value="Prot_kinase_dom"/>
</dbReference>
<proteinExistence type="predicted"/>
<protein>
    <submittedName>
        <fullName evidence="22">Uncharacterized protein</fullName>
    </submittedName>
</protein>
<dbReference type="PANTHER" id="PTHR27002">
    <property type="entry name" value="RECEPTOR-LIKE SERINE/THREONINE-PROTEIN KINASE SD1-8"/>
    <property type="match status" value="1"/>
</dbReference>
<evidence type="ECO:0000256" key="4">
    <source>
        <dbReference type="ARBA" id="ARBA00022679"/>
    </source>
</evidence>
<keyword evidence="9" id="KW-0418">Kinase</keyword>
<dbReference type="Gene3D" id="1.10.510.10">
    <property type="entry name" value="Transferase(Phosphotransferase) domain 1"/>
    <property type="match status" value="1"/>
</dbReference>
<evidence type="ECO:0000313" key="23">
    <source>
        <dbReference type="Proteomes" id="UP001231189"/>
    </source>
</evidence>
<gene>
    <name evidence="22" type="ORF">QYE76_003793</name>
</gene>
<organism evidence="22 23">
    <name type="scientific">Lolium multiflorum</name>
    <name type="common">Italian ryegrass</name>
    <name type="synonym">Lolium perenne subsp. multiflorum</name>
    <dbReference type="NCBI Taxonomy" id="4521"/>
    <lineage>
        <taxon>Eukaryota</taxon>
        <taxon>Viridiplantae</taxon>
        <taxon>Streptophyta</taxon>
        <taxon>Embryophyta</taxon>
        <taxon>Tracheophyta</taxon>
        <taxon>Spermatophyta</taxon>
        <taxon>Magnoliopsida</taxon>
        <taxon>Liliopsida</taxon>
        <taxon>Poales</taxon>
        <taxon>Poaceae</taxon>
        <taxon>BOP clade</taxon>
        <taxon>Pooideae</taxon>
        <taxon>Poodae</taxon>
        <taxon>Poeae</taxon>
        <taxon>Poeae Chloroplast Group 2 (Poeae type)</taxon>
        <taxon>Loliodinae</taxon>
        <taxon>Loliinae</taxon>
        <taxon>Lolium</taxon>
    </lineage>
</organism>
<dbReference type="Gene3D" id="3.30.430.20">
    <property type="entry name" value="Gnk2 domain, C-X8-C-X2-C motif"/>
    <property type="match status" value="2"/>
</dbReference>
<dbReference type="PROSITE" id="PS00107">
    <property type="entry name" value="PROTEIN_KINASE_ATP"/>
    <property type="match status" value="1"/>
</dbReference>
<feature type="region of interest" description="Disordered" evidence="17">
    <location>
        <begin position="630"/>
        <end position="655"/>
    </location>
</feature>
<evidence type="ECO:0000313" key="22">
    <source>
        <dbReference type="EMBL" id="KAK1629478.1"/>
    </source>
</evidence>
<evidence type="ECO:0000256" key="11">
    <source>
        <dbReference type="ARBA" id="ARBA00022840"/>
    </source>
</evidence>
<feature type="signal peptide" evidence="19">
    <location>
        <begin position="1"/>
        <end position="21"/>
    </location>
</feature>
<dbReference type="FunFam" id="3.30.430.20:FF:000002">
    <property type="entry name" value="Cysteine-rich receptor-like protein kinase 10"/>
    <property type="match status" value="1"/>
</dbReference>
<dbReference type="GO" id="GO:0005886">
    <property type="term" value="C:plasma membrane"/>
    <property type="evidence" value="ECO:0007669"/>
    <property type="project" value="TreeGrafter"/>
</dbReference>
<dbReference type="Proteomes" id="UP001231189">
    <property type="component" value="Unassembled WGS sequence"/>
</dbReference>
<dbReference type="FunFam" id="1.10.510.10:FF:000129">
    <property type="entry name" value="cysteine-rich receptor-like protein kinase 10"/>
    <property type="match status" value="1"/>
</dbReference>
<keyword evidence="5 18" id="KW-0812">Transmembrane</keyword>
<keyword evidence="12 18" id="KW-1133">Transmembrane helix</keyword>
<sequence>MILHKLWCILVVPFVAQLVSSDVLRQECDSSRNYSPNSAFQSNLEQLSSTLPINASSSHTLFSTGAAGAIPNTVYALTLCRGDTTNASACADCIGNAFLDAQQVCPFNMDATVYYELCYLRFSYQNFLASADNTKRQIIPNGENVTSPAATFDAAVGVLLAAVADYAALNSSMRFGTGVEDFDVGTPKIYALAQCRPDIEPADCRDCLEKIMTVMPKHFSRRQGGQILGLRCNYRFELYPPFSGNPVLHLQAPTSNVTVPFAEWRPSGSPRRRRRKKKTKYILFIIATTLAVVCATLTFTLICFCIWIKRRKQRLPMLPNYGNWGSVPNISLSLLDLQTLEAATGNFAEGNKLGEGGFGAVYKGALPDGQEIAVKRLSQGSSQGMEELKAELVLVAKLQHRNVVRLVSVCLEEHEKLIIYEYMPNRSLEKILFDPRKSKDLDWGYRFKIINGIARGLQYVHEDSQLKIIHRDLKASNVLLDSDLNPKISDFGLARLFEGDQSKVVTNRVVGTLGYMPPEYVVHGHYSTKSDVYSFGILVLEIITGRRNCASYNSTQTIDLLTDLIWEHWTKGTILAIADPLLTSSSAEDKIRTCVHIGLLCVQESPADRPTMSAVNAILNSDGAALQAPSRPAFCPRASSPDPEPIQEALQSHGGGNSAVVSLNGLSITELVPR</sequence>
<feature type="domain" description="Protein kinase" evidence="20">
    <location>
        <begin position="347"/>
        <end position="619"/>
    </location>
</feature>
<keyword evidence="4" id="KW-0808">Transferase</keyword>
<evidence type="ECO:0000256" key="9">
    <source>
        <dbReference type="ARBA" id="ARBA00022777"/>
    </source>
</evidence>
<dbReference type="GO" id="GO:0004674">
    <property type="term" value="F:protein serine/threonine kinase activity"/>
    <property type="evidence" value="ECO:0007669"/>
    <property type="project" value="UniProtKB-KW"/>
</dbReference>
<evidence type="ECO:0000256" key="7">
    <source>
        <dbReference type="ARBA" id="ARBA00022737"/>
    </source>
</evidence>
<keyword evidence="23" id="KW-1185">Reference proteome</keyword>
<keyword evidence="8 16" id="KW-0547">Nucleotide-binding</keyword>
<evidence type="ECO:0000256" key="17">
    <source>
        <dbReference type="SAM" id="MobiDB-lite"/>
    </source>
</evidence>
<dbReference type="InterPro" id="IPR008271">
    <property type="entry name" value="Ser/Thr_kinase_AS"/>
</dbReference>
<evidence type="ECO:0000256" key="3">
    <source>
        <dbReference type="ARBA" id="ARBA00022553"/>
    </source>
</evidence>
<dbReference type="Pfam" id="PF00069">
    <property type="entry name" value="Pkinase"/>
    <property type="match status" value="1"/>
</dbReference>
<evidence type="ECO:0000256" key="1">
    <source>
        <dbReference type="ARBA" id="ARBA00004167"/>
    </source>
</evidence>
<dbReference type="SUPFAM" id="SSF56112">
    <property type="entry name" value="Protein kinase-like (PK-like)"/>
    <property type="match status" value="1"/>
</dbReference>
<dbReference type="CDD" id="cd14066">
    <property type="entry name" value="STKc_IRAK"/>
    <property type="match status" value="1"/>
</dbReference>
<comment type="subcellular location">
    <subcellularLocation>
        <location evidence="1">Membrane</location>
        <topology evidence="1">Single-pass membrane protein</topology>
    </subcellularLocation>
</comment>
<dbReference type="PROSITE" id="PS50011">
    <property type="entry name" value="PROTEIN_KINASE_DOM"/>
    <property type="match status" value="1"/>
</dbReference>
<evidence type="ECO:0000256" key="13">
    <source>
        <dbReference type="ARBA" id="ARBA00023136"/>
    </source>
</evidence>
<feature type="domain" description="Gnk2-homologous" evidence="21">
    <location>
        <begin position="22"/>
        <end position="127"/>
    </location>
</feature>
<dbReference type="InterPro" id="IPR011009">
    <property type="entry name" value="Kinase-like_dom_sf"/>
</dbReference>
<dbReference type="PANTHER" id="PTHR27002:SF347">
    <property type="entry name" value="OS07G0537000 PROTEIN"/>
    <property type="match status" value="1"/>
</dbReference>
<dbReference type="PROSITE" id="PS51473">
    <property type="entry name" value="GNK2"/>
    <property type="match status" value="2"/>
</dbReference>
<feature type="transmembrane region" description="Helical" evidence="18">
    <location>
        <begin position="281"/>
        <end position="308"/>
    </location>
</feature>
<feature type="chain" id="PRO_5041908579" evidence="19">
    <location>
        <begin position="22"/>
        <end position="674"/>
    </location>
</feature>
<evidence type="ECO:0000256" key="18">
    <source>
        <dbReference type="SAM" id="Phobius"/>
    </source>
</evidence>
<dbReference type="InterPro" id="IPR038408">
    <property type="entry name" value="GNK2_sf"/>
</dbReference>
<dbReference type="FunFam" id="3.30.200.20:FF:000142">
    <property type="entry name" value="Cysteine-rich receptor-like protein kinase 10"/>
    <property type="match status" value="1"/>
</dbReference>
<keyword evidence="11 16" id="KW-0067">ATP-binding</keyword>
<evidence type="ECO:0000256" key="5">
    <source>
        <dbReference type="ARBA" id="ARBA00022692"/>
    </source>
</evidence>
<name>A0AAD8W1L6_LOLMU</name>
<keyword evidence="10" id="KW-0611">Plant defense</keyword>
<evidence type="ECO:0000256" key="16">
    <source>
        <dbReference type="PROSITE-ProRule" id="PRU10141"/>
    </source>
</evidence>
<evidence type="ECO:0000259" key="20">
    <source>
        <dbReference type="PROSITE" id="PS50011"/>
    </source>
</evidence>
<dbReference type="GO" id="GO:0005524">
    <property type="term" value="F:ATP binding"/>
    <property type="evidence" value="ECO:0007669"/>
    <property type="project" value="UniProtKB-UniRule"/>
</dbReference>
<comment type="caution">
    <text evidence="22">The sequence shown here is derived from an EMBL/GenBank/DDBJ whole genome shotgun (WGS) entry which is preliminary data.</text>
</comment>
<evidence type="ECO:0000256" key="10">
    <source>
        <dbReference type="ARBA" id="ARBA00022821"/>
    </source>
</evidence>
<keyword evidence="14" id="KW-1015">Disulfide bond</keyword>
<keyword evidence="13 18" id="KW-0472">Membrane</keyword>
<dbReference type="Pfam" id="PF01657">
    <property type="entry name" value="Stress-antifung"/>
    <property type="match status" value="2"/>
</dbReference>
<evidence type="ECO:0000259" key="21">
    <source>
        <dbReference type="PROSITE" id="PS51473"/>
    </source>
</evidence>
<keyword evidence="2" id="KW-0723">Serine/threonine-protein kinase</keyword>
<dbReference type="InterPro" id="IPR002902">
    <property type="entry name" value="GNK2"/>
</dbReference>
<dbReference type="Gene3D" id="3.30.200.20">
    <property type="entry name" value="Phosphorylase Kinase, domain 1"/>
    <property type="match status" value="1"/>
</dbReference>
<feature type="domain" description="Gnk2-homologous" evidence="21">
    <location>
        <begin position="133"/>
        <end position="241"/>
    </location>
</feature>
<dbReference type="CDD" id="cd23509">
    <property type="entry name" value="Gnk2-like"/>
    <property type="match status" value="2"/>
</dbReference>
<dbReference type="GO" id="GO:0042742">
    <property type="term" value="P:defense response to bacterium"/>
    <property type="evidence" value="ECO:0007669"/>
    <property type="project" value="UniProtKB-ARBA"/>
</dbReference>
<dbReference type="PROSITE" id="PS00108">
    <property type="entry name" value="PROTEIN_KINASE_ST"/>
    <property type="match status" value="1"/>
</dbReference>
<dbReference type="FunFam" id="3.30.430.20:FF:000004">
    <property type="entry name" value="Receptor-like serine-threonine protein kinase"/>
    <property type="match status" value="1"/>
</dbReference>
<accession>A0AAD8W1L6</accession>
<evidence type="ECO:0000256" key="19">
    <source>
        <dbReference type="SAM" id="SignalP"/>
    </source>
</evidence>
<evidence type="ECO:0000256" key="2">
    <source>
        <dbReference type="ARBA" id="ARBA00022527"/>
    </source>
</evidence>
<reference evidence="22" key="1">
    <citation type="submission" date="2023-07" db="EMBL/GenBank/DDBJ databases">
        <title>A chromosome-level genome assembly of Lolium multiflorum.</title>
        <authorList>
            <person name="Chen Y."/>
            <person name="Copetti D."/>
            <person name="Kolliker R."/>
            <person name="Studer B."/>
        </authorList>
    </citation>
    <scope>NUCLEOTIDE SEQUENCE</scope>
    <source>
        <strain evidence="22">02402/16</strain>
        <tissue evidence="22">Leaf</tissue>
    </source>
</reference>